<keyword evidence="2" id="KW-1185">Reference proteome</keyword>
<dbReference type="Proteomes" id="UP001055879">
    <property type="component" value="Linkage Group LG04"/>
</dbReference>
<organism evidence="1 2">
    <name type="scientific">Arctium lappa</name>
    <name type="common">Greater burdock</name>
    <name type="synonym">Lappa major</name>
    <dbReference type="NCBI Taxonomy" id="4217"/>
    <lineage>
        <taxon>Eukaryota</taxon>
        <taxon>Viridiplantae</taxon>
        <taxon>Streptophyta</taxon>
        <taxon>Embryophyta</taxon>
        <taxon>Tracheophyta</taxon>
        <taxon>Spermatophyta</taxon>
        <taxon>Magnoliopsida</taxon>
        <taxon>eudicotyledons</taxon>
        <taxon>Gunneridae</taxon>
        <taxon>Pentapetalae</taxon>
        <taxon>asterids</taxon>
        <taxon>campanulids</taxon>
        <taxon>Asterales</taxon>
        <taxon>Asteraceae</taxon>
        <taxon>Carduoideae</taxon>
        <taxon>Cardueae</taxon>
        <taxon>Arctiinae</taxon>
        <taxon>Arctium</taxon>
    </lineage>
</organism>
<comment type="caution">
    <text evidence="1">The sequence shown here is derived from an EMBL/GenBank/DDBJ whole genome shotgun (WGS) entry which is preliminary data.</text>
</comment>
<protein>
    <submittedName>
        <fullName evidence="1">Uncharacterized protein</fullName>
    </submittedName>
</protein>
<accession>A0ACB9CHC3</accession>
<reference evidence="1 2" key="2">
    <citation type="journal article" date="2022" name="Mol. Ecol. Resour.">
        <title>The genomes of chicory, endive, great burdock and yacon provide insights into Asteraceae paleo-polyploidization history and plant inulin production.</title>
        <authorList>
            <person name="Fan W."/>
            <person name="Wang S."/>
            <person name="Wang H."/>
            <person name="Wang A."/>
            <person name="Jiang F."/>
            <person name="Liu H."/>
            <person name="Zhao H."/>
            <person name="Xu D."/>
            <person name="Zhang Y."/>
        </authorList>
    </citation>
    <scope>NUCLEOTIDE SEQUENCE [LARGE SCALE GENOMIC DNA]</scope>
    <source>
        <strain evidence="2">cv. Niubang</strain>
    </source>
</reference>
<evidence type="ECO:0000313" key="2">
    <source>
        <dbReference type="Proteomes" id="UP001055879"/>
    </source>
</evidence>
<reference evidence="2" key="1">
    <citation type="journal article" date="2022" name="Mol. Ecol. Resour.">
        <title>The genomes of chicory, endive, great burdock and yacon provide insights into Asteraceae palaeo-polyploidization history and plant inulin production.</title>
        <authorList>
            <person name="Fan W."/>
            <person name="Wang S."/>
            <person name="Wang H."/>
            <person name="Wang A."/>
            <person name="Jiang F."/>
            <person name="Liu H."/>
            <person name="Zhao H."/>
            <person name="Xu D."/>
            <person name="Zhang Y."/>
        </authorList>
    </citation>
    <scope>NUCLEOTIDE SEQUENCE [LARGE SCALE GENOMIC DNA]</scope>
    <source>
        <strain evidence="2">cv. Niubang</strain>
    </source>
</reference>
<evidence type="ECO:0000313" key="1">
    <source>
        <dbReference type="EMBL" id="KAI3733703.1"/>
    </source>
</evidence>
<name>A0ACB9CHC3_ARCLA</name>
<dbReference type="EMBL" id="CM042050">
    <property type="protein sequence ID" value="KAI3733703.1"/>
    <property type="molecule type" value="Genomic_DNA"/>
</dbReference>
<proteinExistence type="predicted"/>
<sequence length="87" mass="10135">MDETTENERIEALLFELHSDVPPSSLPQVVVNMKKLRWISCSYYPATSFSREFQPTKLCCLALRSSRQQQLWEGYKHLPNIKATFIS</sequence>
<gene>
    <name evidence="1" type="ORF">L6452_13154</name>
</gene>